<dbReference type="InterPro" id="IPR052410">
    <property type="entry name" value="DRC5"/>
</dbReference>
<keyword evidence="2" id="KW-0963">Cytoplasm</keyword>
<proteinExistence type="predicted"/>
<dbReference type="PANTHER" id="PTHR24107:SF2">
    <property type="entry name" value="NLR FAMILY CARD DOMAIN CONTAINING 3"/>
    <property type="match status" value="1"/>
</dbReference>
<organism evidence="4">
    <name type="scientific">Entomoneis paludosa</name>
    <dbReference type="NCBI Taxonomy" id="265537"/>
    <lineage>
        <taxon>Eukaryota</taxon>
        <taxon>Sar</taxon>
        <taxon>Stramenopiles</taxon>
        <taxon>Ochrophyta</taxon>
        <taxon>Bacillariophyta</taxon>
        <taxon>Bacillariophyceae</taxon>
        <taxon>Bacillariophycidae</taxon>
        <taxon>Entomoneidaceae</taxon>
        <taxon>Entomoneis</taxon>
    </lineage>
</organism>
<gene>
    <name evidence="4" type="ORF">APAL1065_LOCUS20111</name>
</gene>
<dbReference type="SMART" id="SM00368">
    <property type="entry name" value="LRR_RI"/>
    <property type="match status" value="3"/>
</dbReference>
<dbReference type="Pfam" id="PF13516">
    <property type="entry name" value="LRR_6"/>
    <property type="match status" value="2"/>
</dbReference>
<dbReference type="AlphaFoldDB" id="A0A7S2YKI0"/>
<dbReference type="PANTHER" id="PTHR24107">
    <property type="entry name" value="YNEIN REGULATORY COMPLEX SUBUNIT 5"/>
    <property type="match status" value="1"/>
</dbReference>
<evidence type="ECO:0000256" key="3">
    <source>
        <dbReference type="ARBA" id="ARBA00023212"/>
    </source>
</evidence>
<dbReference type="InterPro" id="IPR032675">
    <property type="entry name" value="LRR_dom_sf"/>
</dbReference>
<evidence type="ECO:0000256" key="1">
    <source>
        <dbReference type="ARBA" id="ARBA00004245"/>
    </source>
</evidence>
<keyword evidence="3" id="KW-0206">Cytoskeleton</keyword>
<reference evidence="4" key="1">
    <citation type="submission" date="2021-01" db="EMBL/GenBank/DDBJ databases">
        <authorList>
            <person name="Corre E."/>
            <person name="Pelletier E."/>
            <person name="Niang G."/>
            <person name="Scheremetjew M."/>
            <person name="Finn R."/>
            <person name="Kale V."/>
            <person name="Holt S."/>
            <person name="Cochrane G."/>
            <person name="Meng A."/>
            <person name="Brown T."/>
            <person name="Cohen L."/>
        </authorList>
    </citation>
    <scope>NUCLEOTIDE SEQUENCE</scope>
    <source>
        <strain evidence="4">CCMP125</strain>
    </source>
</reference>
<dbReference type="SUPFAM" id="SSF52047">
    <property type="entry name" value="RNI-like"/>
    <property type="match status" value="1"/>
</dbReference>
<dbReference type="EMBL" id="HBHT01029966">
    <property type="protein sequence ID" value="CAD9981563.1"/>
    <property type="molecule type" value="Transcribed_RNA"/>
</dbReference>
<sequence>MALGLMFNKHLEELDLSGCMLGDEGAAVATIALVHHPKLSTLNLCRNQLSLETLSSVTRVLSSAKSKLRTLDLSYNPDLMQTPSNSLDNLTKQRKTRQDFAHALQHHQCLKHLILSFCDISGDNAALFQALQRTDQSVCSIQKLDLICTRLGKAGYHVLLQSIDKMDIQELGIDWSFPSLRREQFVHSIMAKNTSICRVFQSPHSASNQNDGLQKCIQKNRALKRINANPDRPPSFWIQVLADLGKSSGHFLEGIKDAGRVNKPSTLVYQVVRQLLPHNAEVFTDWVTLSHHSNWEED</sequence>
<evidence type="ECO:0000256" key="2">
    <source>
        <dbReference type="ARBA" id="ARBA00022490"/>
    </source>
</evidence>
<evidence type="ECO:0000313" key="4">
    <source>
        <dbReference type="EMBL" id="CAD9981563.1"/>
    </source>
</evidence>
<dbReference type="InterPro" id="IPR001611">
    <property type="entry name" value="Leu-rich_rpt"/>
</dbReference>
<protein>
    <submittedName>
        <fullName evidence="4">Uncharacterized protein</fullName>
    </submittedName>
</protein>
<accession>A0A7S2YKI0</accession>
<name>A0A7S2YKI0_9STRA</name>
<comment type="subcellular location">
    <subcellularLocation>
        <location evidence="1">Cytoplasm</location>
        <location evidence="1">Cytoskeleton</location>
    </subcellularLocation>
</comment>
<dbReference type="Gene3D" id="3.80.10.10">
    <property type="entry name" value="Ribonuclease Inhibitor"/>
    <property type="match status" value="2"/>
</dbReference>
<dbReference type="GO" id="GO:0005856">
    <property type="term" value="C:cytoskeleton"/>
    <property type="evidence" value="ECO:0007669"/>
    <property type="project" value="UniProtKB-SubCell"/>
</dbReference>